<protein>
    <submittedName>
        <fullName evidence="1">Synaptotagmin-12 isoform X2</fullName>
    </submittedName>
</protein>
<accession>A0A6S7IDH6</accession>
<dbReference type="SUPFAM" id="SSF49562">
    <property type="entry name" value="C2 domain (Calcium/lipid-binding domain, CaLB)"/>
    <property type="match status" value="1"/>
</dbReference>
<dbReference type="AlphaFoldDB" id="A0A6S7IDH6"/>
<gene>
    <name evidence="1" type="ORF">PACLA_8A076391</name>
</gene>
<name>A0A6S7IDH6_PARCT</name>
<dbReference type="GO" id="GO:0001786">
    <property type="term" value="F:phosphatidylserine binding"/>
    <property type="evidence" value="ECO:0007669"/>
    <property type="project" value="TreeGrafter"/>
</dbReference>
<proteinExistence type="predicted"/>
<organism evidence="1 2">
    <name type="scientific">Paramuricea clavata</name>
    <name type="common">Red gorgonian</name>
    <name type="synonym">Violescent sea-whip</name>
    <dbReference type="NCBI Taxonomy" id="317549"/>
    <lineage>
        <taxon>Eukaryota</taxon>
        <taxon>Metazoa</taxon>
        <taxon>Cnidaria</taxon>
        <taxon>Anthozoa</taxon>
        <taxon>Octocorallia</taxon>
        <taxon>Malacalcyonacea</taxon>
        <taxon>Plexauridae</taxon>
        <taxon>Paramuricea</taxon>
    </lineage>
</organism>
<dbReference type="GO" id="GO:0048791">
    <property type="term" value="P:calcium ion-regulated exocytosis of neurotransmitter"/>
    <property type="evidence" value="ECO:0007669"/>
    <property type="project" value="TreeGrafter"/>
</dbReference>
<reference evidence="1" key="1">
    <citation type="submission" date="2020-04" db="EMBL/GenBank/DDBJ databases">
        <authorList>
            <person name="Alioto T."/>
            <person name="Alioto T."/>
            <person name="Gomez Garrido J."/>
        </authorList>
    </citation>
    <scope>NUCLEOTIDE SEQUENCE</scope>
    <source>
        <strain evidence="1">A484AB</strain>
    </source>
</reference>
<dbReference type="InterPro" id="IPR035892">
    <property type="entry name" value="C2_domain_sf"/>
</dbReference>
<dbReference type="PANTHER" id="PTHR10024">
    <property type="entry name" value="SYNAPTOTAGMIN"/>
    <property type="match status" value="1"/>
</dbReference>
<dbReference type="CDD" id="cd00276">
    <property type="entry name" value="C2B_Synaptotagmin"/>
    <property type="match status" value="1"/>
</dbReference>
<dbReference type="GO" id="GO:0005544">
    <property type="term" value="F:calcium-dependent phospholipid binding"/>
    <property type="evidence" value="ECO:0007669"/>
    <property type="project" value="TreeGrafter"/>
</dbReference>
<dbReference type="Pfam" id="PF00168">
    <property type="entry name" value="C2"/>
    <property type="match status" value="1"/>
</dbReference>
<dbReference type="Gene3D" id="2.60.40.150">
    <property type="entry name" value="C2 domain"/>
    <property type="match status" value="1"/>
</dbReference>
<dbReference type="PROSITE" id="PS50004">
    <property type="entry name" value="C2"/>
    <property type="match status" value="1"/>
</dbReference>
<dbReference type="GO" id="GO:0070382">
    <property type="term" value="C:exocytic vesicle"/>
    <property type="evidence" value="ECO:0007669"/>
    <property type="project" value="TreeGrafter"/>
</dbReference>
<dbReference type="GO" id="GO:0000149">
    <property type="term" value="F:SNARE binding"/>
    <property type="evidence" value="ECO:0007669"/>
    <property type="project" value="TreeGrafter"/>
</dbReference>
<dbReference type="GO" id="GO:0048488">
    <property type="term" value="P:synaptic vesicle endocytosis"/>
    <property type="evidence" value="ECO:0007669"/>
    <property type="project" value="TreeGrafter"/>
</dbReference>
<dbReference type="GO" id="GO:0098793">
    <property type="term" value="C:presynapse"/>
    <property type="evidence" value="ECO:0007669"/>
    <property type="project" value="GOC"/>
</dbReference>
<dbReference type="Proteomes" id="UP001152795">
    <property type="component" value="Unassembled WGS sequence"/>
</dbReference>
<dbReference type="InterPro" id="IPR000008">
    <property type="entry name" value="C2_dom"/>
</dbReference>
<comment type="caution">
    <text evidence="1">The sequence shown here is derived from an EMBL/GenBank/DDBJ whole genome shotgun (WGS) entry which is preliminary data.</text>
</comment>
<dbReference type="PANTHER" id="PTHR10024:SF227">
    <property type="entry name" value="SYNAPTOTAGMIN 1"/>
    <property type="match status" value="1"/>
</dbReference>
<keyword evidence="2" id="KW-1185">Reference proteome</keyword>
<dbReference type="GO" id="GO:0030276">
    <property type="term" value="F:clathrin binding"/>
    <property type="evidence" value="ECO:0007669"/>
    <property type="project" value="TreeGrafter"/>
</dbReference>
<evidence type="ECO:0000313" key="1">
    <source>
        <dbReference type="EMBL" id="CAB4017055.1"/>
    </source>
</evidence>
<dbReference type="GO" id="GO:0005886">
    <property type="term" value="C:plasma membrane"/>
    <property type="evidence" value="ECO:0007669"/>
    <property type="project" value="TreeGrafter"/>
</dbReference>
<dbReference type="EMBL" id="CACRXK020009379">
    <property type="protein sequence ID" value="CAB4017055.1"/>
    <property type="molecule type" value="Genomic_DNA"/>
</dbReference>
<sequence>MLISLSGEDIEQLDDTKKIETEVLLSLSYLPTAERLSVVVMKAKNIEIKSEETITKNKTTVPNPFVKVCLIYAGRKIKKKKTSVRRQEKNPVYNESMIFDVPANFLHKIGFLITIEHKNFENEQTTVLGRVVIGSPVHNNALRHWNQMLAFPRRPVAAWHKVFHLG</sequence>
<dbReference type="SMART" id="SM00239">
    <property type="entry name" value="C2"/>
    <property type="match status" value="1"/>
</dbReference>
<evidence type="ECO:0000313" key="2">
    <source>
        <dbReference type="Proteomes" id="UP001152795"/>
    </source>
</evidence>
<dbReference type="GO" id="GO:0005509">
    <property type="term" value="F:calcium ion binding"/>
    <property type="evidence" value="ECO:0007669"/>
    <property type="project" value="TreeGrafter"/>
</dbReference>